<keyword evidence="2 4" id="KW-0863">Zinc-finger</keyword>
<dbReference type="Pfam" id="PF13639">
    <property type="entry name" value="zf-RING_2"/>
    <property type="match status" value="1"/>
</dbReference>
<feature type="domain" description="RING-type" evidence="7">
    <location>
        <begin position="539"/>
        <end position="576"/>
    </location>
</feature>
<evidence type="ECO:0000256" key="3">
    <source>
        <dbReference type="ARBA" id="ARBA00022833"/>
    </source>
</evidence>
<dbReference type="InterPro" id="IPR051834">
    <property type="entry name" value="RING_finger_E3_ligase"/>
</dbReference>
<dbReference type="InterPro" id="IPR013083">
    <property type="entry name" value="Znf_RING/FYVE/PHD"/>
</dbReference>
<sequence>MASLLEVVTTAGCLFCLAASRNCSTAGSLLLQGRTLRSASWANDSTRMPPNENCCGNNAVCNQLFDVPFEYEQVGSVLRMKCPNRGSDCAFDNCVGGTGVDCSGVPYDLDFGVIGTLSVNLVAPIDNGDGTVTLKTSVGSILHDLCCMEHQSGAFCHGSNYPIGATINALGNTNNDCACLMEWRKAAWNVLRGRYWLAKFTKAAQSQDMTPVPSLQRKSYLPKGSGTNYESYKSTWGLTERKATSVLCAPEGTRLDCPSEDDNCKVPCVGTYCKACAVGCASRHRKRWMKNGRDHPNAGDSDYCCSGQFKEVYWSLANTRYGTCRKEMARLASSSAIAKLVNSAAAELEVRERLLSFFDGAENAAENPDPLLDVVHLALVVHQYPEEAAWFIKVVMFFGSISGVVISIPCGLFLTMCTGGLAASATAPVRLVFFLRLCHIQRLNGNIQVVSIVTYGWFILGVAGLAAELHVLQALPWLSLAVIFAAVARLLMTLIVFYHSFPPRFQNQPPPKPRGASQELIDSMPLVVPGARVRDGSRCLSEFDRDAVLRRLPCGHSFHRGCIDKWLKRNKVCPLCLQDIEVPQSPKGRWGKEKAN</sequence>
<dbReference type="Gene3D" id="3.30.40.10">
    <property type="entry name" value="Zinc/RING finger domain, C3HC4 (zinc finger)"/>
    <property type="match status" value="1"/>
</dbReference>
<dbReference type="GO" id="GO:0061630">
    <property type="term" value="F:ubiquitin protein ligase activity"/>
    <property type="evidence" value="ECO:0007669"/>
    <property type="project" value="TreeGrafter"/>
</dbReference>
<protein>
    <submittedName>
        <fullName evidence="8">Rnf44 protein</fullName>
    </submittedName>
</protein>
<accession>A0A812WBQ8</accession>
<evidence type="ECO:0000256" key="6">
    <source>
        <dbReference type="SAM" id="SignalP"/>
    </source>
</evidence>
<evidence type="ECO:0000256" key="1">
    <source>
        <dbReference type="ARBA" id="ARBA00022723"/>
    </source>
</evidence>
<evidence type="ECO:0000256" key="5">
    <source>
        <dbReference type="SAM" id="Phobius"/>
    </source>
</evidence>
<keyword evidence="3" id="KW-0862">Zinc</keyword>
<keyword evidence="6" id="KW-0732">Signal</keyword>
<keyword evidence="1" id="KW-0479">Metal-binding</keyword>
<keyword evidence="5" id="KW-1133">Transmembrane helix</keyword>
<evidence type="ECO:0000259" key="7">
    <source>
        <dbReference type="PROSITE" id="PS50089"/>
    </source>
</evidence>
<dbReference type="SMART" id="SM00184">
    <property type="entry name" value="RING"/>
    <property type="match status" value="1"/>
</dbReference>
<dbReference type="GO" id="GO:0008270">
    <property type="term" value="F:zinc ion binding"/>
    <property type="evidence" value="ECO:0007669"/>
    <property type="project" value="UniProtKB-KW"/>
</dbReference>
<keyword evidence="5" id="KW-0812">Transmembrane</keyword>
<keyword evidence="9" id="KW-1185">Reference proteome</keyword>
<feature type="chain" id="PRO_5032972228" evidence="6">
    <location>
        <begin position="21"/>
        <end position="596"/>
    </location>
</feature>
<dbReference type="PROSITE" id="PS50089">
    <property type="entry name" value="ZF_RING_2"/>
    <property type="match status" value="1"/>
</dbReference>
<feature type="signal peptide" evidence="6">
    <location>
        <begin position="1"/>
        <end position="20"/>
    </location>
</feature>
<organism evidence="8 9">
    <name type="scientific">Symbiodinium necroappetens</name>
    <dbReference type="NCBI Taxonomy" id="1628268"/>
    <lineage>
        <taxon>Eukaryota</taxon>
        <taxon>Sar</taxon>
        <taxon>Alveolata</taxon>
        <taxon>Dinophyceae</taxon>
        <taxon>Suessiales</taxon>
        <taxon>Symbiodiniaceae</taxon>
        <taxon>Symbiodinium</taxon>
    </lineage>
</organism>
<gene>
    <name evidence="8" type="primary">Rnf44</name>
    <name evidence="8" type="ORF">SNEC2469_LOCUS19106</name>
</gene>
<evidence type="ECO:0000256" key="2">
    <source>
        <dbReference type="ARBA" id="ARBA00022771"/>
    </source>
</evidence>
<dbReference type="EMBL" id="CAJNJA010032553">
    <property type="protein sequence ID" value="CAE7668281.1"/>
    <property type="molecule type" value="Genomic_DNA"/>
</dbReference>
<dbReference type="Proteomes" id="UP000601435">
    <property type="component" value="Unassembled WGS sequence"/>
</dbReference>
<dbReference type="AlphaFoldDB" id="A0A812WBQ8"/>
<evidence type="ECO:0000313" key="9">
    <source>
        <dbReference type="Proteomes" id="UP000601435"/>
    </source>
</evidence>
<reference evidence="8" key="1">
    <citation type="submission" date="2021-02" db="EMBL/GenBank/DDBJ databases">
        <authorList>
            <person name="Dougan E. K."/>
            <person name="Rhodes N."/>
            <person name="Thang M."/>
            <person name="Chan C."/>
        </authorList>
    </citation>
    <scope>NUCLEOTIDE SEQUENCE</scope>
</reference>
<proteinExistence type="predicted"/>
<feature type="transmembrane region" description="Helical" evidence="5">
    <location>
        <begin position="412"/>
        <end position="435"/>
    </location>
</feature>
<evidence type="ECO:0000256" key="4">
    <source>
        <dbReference type="PROSITE-ProRule" id="PRU00175"/>
    </source>
</evidence>
<keyword evidence="5" id="KW-0472">Membrane</keyword>
<feature type="transmembrane region" description="Helical" evidence="5">
    <location>
        <begin position="447"/>
        <end position="471"/>
    </location>
</feature>
<evidence type="ECO:0000313" key="8">
    <source>
        <dbReference type="EMBL" id="CAE7668281.1"/>
    </source>
</evidence>
<dbReference type="InterPro" id="IPR001841">
    <property type="entry name" value="Znf_RING"/>
</dbReference>
<comment type="caution">
    <text evidence="8">The sequence shown here is derived from an EMBL/GenBank/DDBJ whole genome shotgun (WGS) entry which is preliminary data.</text>
</comment>
<dbReference type="OrthoDB" id="9984778at2759"/>
<dbReference type="PANTHER" id="PTHR45931:SF3">
    <property type="entry name" value="RING ZINC FINGER-CONTAINING PROTEIN"/>
    <property type="match status" value="1"/>
</dbReference>
<name>A0A812WBQ8_9DINO</name>
<dbReference type="PANTHER" id="PTHR45931">
    <property type="entry name" value="SI:CH211-59O9.10"/>
    <property type="match status" value="1"/>
</dbReference>
<dbReference type="GO" id="GO:0005634">
    <property type="term" value="C:nucleus"/>
    <property type="evidence" value="ECO:0007669"/>
    <property type="project" value="TreeGrafter"/>
</dbReference>
<feature type="transmembrane region" description="Helical" evidence="5">
    <location>
        <begin position="477"/>
        <end position="498"/>
    </location>
</feature>
<dbReference type="SUPFAM" id="SSF57850">
    <property type="entry name" value="RING/U-box"/>
    <property type="match status" value="1"/>
</dbReference>
<dbReference type="GO" id="GO:0006511">
    <property type="term" value="P:ubiquitin-dependent protein catabolic process"/>
    <property type="evidence" value="ECO:0007669"/>
    <property type="project" value="TreeGrafter"/>
</dbReference>